<gene>
    <name evidence="3" type="ordered locus">Shew_0909</name>
</gene>
<dbReference type="AlphaFoldDB" id="A3QBD2"/>
<keyword evidence="1" id="KW-0472">Membrane</keyword>
<feature type="transmembrane region" description="Helical" evidence="1">
    <location>
        <begin position="49"/>
        <end position="75"/>
    </location>
</feature>
<organism evidence="3 4">
    <name type="scientific">Shewanella loihica (strain ATCC BAA-1088 / PV-4)</name>
    <dbReference type="NCBI Taxonomy" id="323850"/>
    <lineage>
        <taxon>Bacteria</taxon>
        <taxon>Pseudomonadati</taxon>
        <taxon>Pseudomonadota</taxon>
        <taxon>Gammaproteobacteria</taxon>
        <taxon>Alteromonadales</taxon>
        <taxon>Shewanellaceae</taxon>
        <taxon>Shewanella</taxon>
    </lineage>
</organism>
<dbReference type="EMBL" id="CP000606">
    <property type="protein sequence ID" value="ABO22780.1"/>
    <property type="molecule type" value="Genomic_DNA"/>
</dbReference>
<keyword evidence="1" id="KW-1133">Transmembrane helix</keyword>
<dbReference type="STRING" id="323850.Shew_0909"/>
<dbReference type="InterPro" id="IPR025588">
    <property type="entry name" value="YcxB-like_C"/>
</dbReference>
<dbReference type="Proteomes" id="UP000001558">
    <property type="component" value="Chromosome"/>
</dbReference>
<keyword evidence="4" id="KW-1185">Reference proteome</keyword>
<evidence type="ECO:0000259" key="2">
    <source>
        <dbReference type="Pfam" id="PF14317"/>
    </source>
</evidence>
<dbReference type="eggNOG" id="ENOG5032VQM">
    <property type="taxonomic scope" value="Bacteria"/>
</dbReference>
<sequence length="168" mass="18599">MTASSHSQLNASFSYSTHFTLDRAYYAECFDASVTQPAPRAEYTKALGFLLIGLALLLTGVNAYASWFIIALGVLEGLSIKFKRPWYLTRQMMSKAAGNEASLTLNEQGISIESLYVKQQLSWDSIDDIQETSAGFLLLTGGQKHYLSKRFLDEACCQFMRGKGAKQG</sequence>
<reference evidence="3 4" key="1">
    <citation type="submission" date="2007-03" db="EMBL/GenBank/DDBJ databases">
        <title>Complete sequence of Shewanella loihica PV-4.</title>
        <authorList>
            <consortium name="US DOE Joint Genome Institute"/>
            <person name="Copeland A."/>
            <person name="Lucas S."/>
            <person name="Lapidus A."/>
            <person name="Barry K."/>
            <person name="Detter J.C."/>
            <person name="Glavina del Rio T."/>
            <person name="Hammon N."/>
            <person name="Israni S."/>
            <person name="Dalin E."/>
            <person name="Tice H."/>
            <person name="Pitluck S."/>
            <person name="Chain P."/>
            <person name="Malfatti S."/>
            <person name="Shin M."/>
            <person name="Vergez L."/>
            <person name="Schmutz J."/>
            <person name="Larimer F."/>
            <person name="Land M."/>
            <person name="Hauser L."/>
            <person name="Kyrpides N."/>
            <person name="Mikhailova N."/>
            <person name="Romine M.F."/>
            <person name="Serres G."/>
            <person name="Fredrickson J."/>
            <person name="Tiedje J."/>
            <person name="Richardson P."/>
        </authorList>
    </citation>
    <scope>NUCLEOTIDE SEQUENCE [LARGE SCALE GENOMIC DNA]</scope>
    <source>
        <strain evidence="4">ATCC BAA-1088 / PV-4</strain>
    </source>
</reference>
<feature type="domain" description="YcxB-like C-terminal" evidence="2">
    <location>
        <begin position="105"/>
        <end position="159"/>
    </location>
</feature>
<dbReference type="OrthoDB" id="6118195at2"/>
<dbReference type="RefSeq" id="WP_011864714.1">
    <property type="nucleotide sequence ID" value="NC_009092.1"/>
</dbReference>
<evidence type="ECO:0000256" key="1">
    <source>
        <dbReference type="SAM" id="Phobius"/>
    </source>
</evidence>
<accession>A3QBD2</accession>
<dbReference type="Pfam" id="PF14317">
    <property type="entry name" value="YcxB"/>
    <property type="match status" value="1"/>
</dbReference>
<evidence type="ECO:0000313" key="3">
    <source>
        <dbReference type="EMBL" id="ABO22780.1"/>
    </source>
</evidence>
<name>A3QBD2_SHELP</name>
<protein>
    <recommendedName>
        <fullName evidence="2">YcxB-like C-terminal domain-containing protein</fullName>
    </recommendedName>
</protein>
<proteinExistence type="predicted"/>
<evidence type="ECO:0000313" key="4">
    <source>
        <dbReference type="Proteomes" id="UP000001558"/>
    </source>
</evidence>
<keyword evidence="1" id="KW-0812">Transmembrane</keyword>
<dbReference type="KEGG" id="slo:Shew_0909"/>
<dbReference type="HOGENOM" id="CLU_136234_0_0_6"/>